<keyword evidence="1" id="KW-0812">Transmembrane</keyword>
<gene>
    <name evidence="2" type="ORF">PF66_01501</name>
</gene>
<dbReference type="STRING" id="50340.PF66_01501"/>
<dbReference type="AlphaFoldDB" id="A0A0M9GI92"/>
<dbReference type="Pfam" id="PF06961">
    <property type="entry name" value="DUF1294"/>
    <property type="match status" value="1"/>
</dbReference>
<evidence type="ECO:0000313" key="2">
    <source>
        <dbReference type="EMBL" id="KPA91919.1"/>
    </source>
</evidence>
<proteinExistence type="predicted"/>
<evidence type="ECO:0000256" key="1">
    <source>
        <dbReference type="SAM" id="Phobius"/>
    </source>
</evidence>
<keyword evidence="1" id="KW-1133">Transmembrane helix</keyword>
<feature type="transmembrane region" description="Helical" evidence="1">
    <location>
        <begin position="21"/>
        <end position="44"/>
    </location>
</feature>
<name>A0A0M9GI92_9PSED</name>
<feature type="transmembrane region" description="Helical" evidence="1">
    <location>
        <begin position="50"/>
        <end position="67"/>
    </location>
</feature>
<dbReference type="PATRIC" id="fig|50340.43.peg.4657"/>
<dbReference type="OrthoDB" id="72963at2"/>
<reference evidence="2 3" key="1">
    <citation type="journal article" date="2015" name="PLoS ONE">
        <title>Rice-Infecting Pseudomonas Genomes Are Highly Accessorized and Harbor Multiple Putative Virulence Mechanisms to Cause Sheath Brown Rot.</title>
        <authorList>
            <person name="Quibod I.L."/>
            <person name="Grande G."/>
            <person name="Oreiro E.G."/>
            <person name="Borja F.N."/>
            <person name="Dossa G.S."/>
            <person name="Mauleon R."/>
            <person name="Cruz C.V."/>
            <person name="Oliva R."/>
        </authorList>
    </citation>
    <scope>NUCLEOTIDE SEQUENCE [LARGE SCALE GENOMIC DNA]</scope>
    <source>
        <strain evidence="2 3">IRRI 6609</strain>
    </source>
</reference>
<sequence>MSKPNTPGNGRPAPTGRVRQLKLKVLLGLLLCVLPGFGALRLWLGSGTSWPLWLYGSASLLAFVLYWNDKRKARNDAWRIPEKVLHGVELLGGWPGALIAQQAFRHKTRKLSFQVVFWLIVLLHQVFWIDRLFFDATLAHLSFL</sequence>
<accession>A0A0M9GI92</accession>
<comment type="caution">
    <text evidence="2">The sequence shown here is derived from an EMBL/GenBank/DDBJ whole genome shotgun (WGS) entry which is preliminary data.</text>
</comment>
<dbReference type="RefSeq" id="WP_054062291.1">
    <property type="nucleotide sequence ID" value="NZ_JSYZ01000004.1"/>
</dbReference>
<dbReference type="Proteomes" id="UP000037931">
    <property type="component" value="Unassembled WGS sequence"/>
</dbReference>
<protein>
    <submittedName>
        <fullName evidence="2">Putative membrane protein</fullName>
    </submittedName>
</protein>
<evidence type="ECO:0000313" key="3">
    <source>
        <dbReference type="Proteomes" id="UP000037931"/>
    </source>
</evidence>
<dbReference type="InterPro" id="IPR010718">
    <property type="entry name" value="DUF1294"/>
</dbReference>
<dbReference type="EMBL" id="JSYZ01000004">
    <property type="protein sequence ID" value="KPA91919.1"/>
    <property type="molecule type" value="Genomic_DNA"/>
</dbReference>
<keyword evidence="3" id="KW-1185">Reference proteome</keyword>
<keyword evidence="1" id="KW-0472">Membrane</keyword>
<feature type="transmembrane region" description="Helical" evidence="1">
    <location>
        <begin position="115"/>
        <end position="134"/>
    </location>
</feature>
<organism evidence="2 3">
    <name type="scientific">Pseudomonas asplenii</name>
    <dbReference type="NCBI Taxonomy" id="53407"/>
    <lineage>
        <taxon>Bacteria</taxon>
        <taxon>Pseudomonadati</taxon>
        <taxon>Pseudomonadota</taxon>
        <taxon>Gammaproteobacteria</taxon>
        <taxon>Pseudomonadales</taxon>
        <taxon>Pseudomonadaceae</taxon>
        <taxon>Pseudomonas</taxon>
    </lineage>
</organism>